<dbReference type="AlphaFoldDB" id="A0A009Q4U6"/>
<dbReference type="PRINTS" id="PR00081">
    <property type="entry name" value="GDHRDH"/>
</dbReference>
<dbReference type="FunFam" id="3.40.50.720:FF:000084">
    <property type="entry name" value="Short-chain dehydrogenase reductase"/>
    <property type="match status" value="1"/>
</dbReference>
<comment type="caution">
    <text evidence="3">The sequence shown here is derived from an EMBL/GenBank/DDBJ whole genome shotgun (WGS) entry which is preliminary data.</text>
</comment>
<evidence type="ECO:0000313" key="4">
    <source>
        <dbReference type="Proteomes" id="UP000021108"/>
    </source>
</evidence>
<dbReference type="RefSeq" id="WP_032058530.1">
    <property type="nucleotide sequence ID" value="NZ_JEXD01000001.1"/>
</dbReference>
<evidence type="ECO:0000313" key="3">
    <source>
        <dbReference type="EMBL" id="EXC09845.1"/>
    </source>
</evidence>
<dbReference type="EMBL" id="JEXD01000001">
    <property type="protein sequence ID" value="EXC09845.1"/>
    <property type="molecule type" value="Genomic_DNA"/>
</dbReference>
<evidence type="ECO:0000256" key="2">
    <source>
        <dbReference type="RuleBase" id="RU000363"/>
    </source>
</evidence>
<dbReference type="PANTHER" id="PTHR42879">
    <property type="entry name" value="3-OXOACYL-(ACYL-CARRIER-PROTEIN) REDUCTASE"/>
    <property type="match status" value="1"/>
</dbReference>
<dbReference type="PANTHER" id="PTHR42879:SF6">
    <property type="entry name" value="NADPH-DEPENDENT REDUCTASE BACG"/>
    <property type="match status" value="1"/>
</dbReference>
<proteinExistence type="inferred from homology"/>
<sequence length="264" mass="29224">MSFQVEGKVAVVTGGSSGIGLAAVEILVAEGAKVAWCGRDEERLNASKHYILEKFPHANIFTKACNVLKKEEVQQFAKEVKLNLGNVDMLINNAGQGRVSNFENTQDEDWMREIELKYFSVLHPVRAFLDDLKQSANASITNVNSLLALQPEPHMIATSSARAALLNLTHSLAHEFTQYGVRVNSILLGMVESAQWKRRYETRSDLNLSWEEWTGNIAKNRGIPMQRLGRPEEPARALVFLASPLASYTTGSAIDVSGGFNKHL</sequence>
<dbReference type="InterPro" id="IPR036291">
    <property type="entry name" value="NAD(P)-bd_dom_sf"/>
</dbReference>
<organism evidence="3 4">
    <name type="scientific">Acinetobacter baumannii 625974</name>
    <dbReference type="NCBI Taxonomy" id="1310607"/>
    <lineage>
        <taxon>Bacteria</taxon>
        <taxon>Pseudomonadati</taxon>
        <taxon>Pseudomonadota</taxon>
        <taxon>Gammaproteobacteria</taxon>
        <taxon>Moraxellales</taxon>
        <taxon>Moraxellaceae</taxon>
        <taxon>Acinetobacter</taxon>
        <taxon>Acinetobacter calcoaceticus/baumannii complex</taxon>
    </lineage>
</organism>
<dbReference type="SUPFAM" id="SSF51735">
    <property type="entry name" value="NAD(P)-binding Rossmann-fold domains"/>
    <property type="match status" value="1"/>
</dbReference>
<evidence type="ECO:0000256" key="1">
    <source>
        <dbReference type="ARBA" id="ARBA00006484"/>
    </source>
</evidence>
<dbReference type="PATRIC" id="fig|1310607.3.peg.83"/>
<dbReference type="Gene3D" id="3.40.50.720">
    <property type="entry name" value="NAD(P)-binding Rossmann-like Domain"/>
    <property type="match status" value="1"/>
</dbReference>
<dbReference type="PRINTS" id="PR00080">
    <property type="entry name" value="SDRFAMILY"/>
</dbReference>
<accession>A0A009Q4U6</accession>
<gene>
    <name evidence="3" type="ORF">J506_0082</name>
</gene>
<protein>
    <submittedName>
        <fullName evidence="3">Short chain dehydrogenase family protein</fullName>
    </submittedName>
</protein>
<dbReference type="Pfam" id="PF00106">
    <property type="entry name" value="adh_short"/>
    <property type="match status" value="1"/>
</dbReference>
<dbReference type="CDD" id="cd05344">
    <property type="entry name" value="BKR_like_SDR_like"/>
    <property type="match status" value="1"/>
</dbReference>
<name>A0A009Q4U6_ACIBA</name>
<dbReference type="Proteomes" id="UP000021108">
    <property type="component" value="Unassembled WGS sequence"/>
</dbReference>
<dbReference type="NCBIfam" id="NF005468">
    <property type="entry name" value="PRK07062.1"/>
    <property type="match status" value="1"/>
</dbReference>
<reference evidence="3 4" key="1">
    <citation type="submission" date="2014-02" db="EMBL/GenBank/DDBJ databases">
        <title>Comparative genomics and transcriptomics to identify genetic mechanisms underlying the emergence of carbapenem resistant Acinetobacter baumannii (CRAb).</title>
        <authorList>
            <person name="Harris A.D."/>
            <person name="Johnson K.J."/>
            <person name="George J."/>
            <person name="Shefchek K."/>
            <person name="Daugherty S.C."/>
            <person name="Parankush S."/>
            <person name="Sadzewicz L."/>
            <person name="Tallon L."/>
            <person name="Sengamalay N."/>
            <person name="Hazen T.H."/>
            <person name="Rasko D.A."/>
        </authorList>
    </citation>
    <scope>NUCLEOTIDE SEQUENCE [LARGE SCALE GENOMIC DNA]</scope>
    <source>
        <strain evidence="3 4">625974</strain>
    </source>
</reference>
<comment type="similarity">
    <text evidence="1 2">Belongs to the short-chain dehydrogenases/reductases (SDR) family.</text>
</comment>
<dbReference type="InterPro" id="IPR050259">
    <property type="entry name" value="SDR"/>
</dbReference>
<dbReference type="InterPro" id="IPR002347">
    <property type="entry name" value="SDR_fam"/>
</dbReference>